<evidence type="ECO:0000313" key="3">
    <source>
        <dbReference type="Proteomes" id="UP000708208"/>
    </source>
</evidence>
<dbReference type="EMBL" id="CAJVCH010409151">
    <property type="protein sequence ID" value="CAG7818001.1"/>
    <property type="molecule type" value="Genomic_DNA"/>
</dbReference>
<evidence type="ECO:0000256" key="1">
    <source>
        <dbReference type="SAM" id="SignalP"/>
    </source>
</evidence>
<evidence type="ECO:0000313" key="2">
    <source>
        <dbReference type="EMBL" id="CAG7818001.1"/>
    </source>
</evidence>
<proteinExistence type="predicted"/>
<comment type="caution">
    <text evidence="2">The sequence shown here is derived from an EMBL/GenBank/DDBJ whole genome shotgun (WGS) entry which is preliminary data.</text>
</comment>
<name>A0A8J2KQU4_9HEXA</name>
<dbReference type="AlphaFoldDB" id="A0A8J2KQU4"/>
<dbReference type="Proteomes" id="UP000708208">
    <property type="component" value="Unassembled WGS sequence"/>
</dbReference>
<keyword evidence="3" id="KW-1185">Reference proteome</keyword>
<keyword evidence="1" id="KW-0732">Signal</keyword>
<organism evidence="2 3">
    <name type="scientific">Allacma fusca</name>
    <dbReference type="NCBI Taxonomy" id="39272"/>
    <lineage>
        <taxon>Eukaryota</taxon>
        <taxon>Metazoa</taxon>
        <taxon>Ecdysozoa</taxon>
        <taxon>Arthropoda</taxon>
        <taxon>Hexapoda</taxon>
        <taxon>Collembola</taxon>
        <taxon>Symphypleona</taxon>
        <taxon>Sminthuridae</taxon>
        <taxon>Allacma</taxon>
    </lineage>
</organism>
<feature type="chain" id="PRO_5035254713" description="Agouti signaling protein" evidence="1">
    <location>
        <begin position="29"/>
        <end position="75"/>
    </location>
</feature>
<accession>A0A8J2KQU4</accession>
<gene>
    <name evidence="2" type="ORF">AFUS01_LOCUS28536</name>
</gene>
<feature type="signal peptide" evidence="1">
    <location>
        <begin position="1"/>
        <end position="28"/>
    </location>
</feature>
<evidence type="ECO:0008006" key="4">
    <source>
        <dbReference type="Google" id="ProtNLM"/>
    </source>
</evidence>
<sequence length="75" mass="8652">MRDELTHKKMKLPTVLIFFLLVIQASQSLSMAEDTNSEPEPYLEDSNSRHISNTLRLERNLKTQVRPIAIAQTKN</sequence>
<protein>
    <recommendedName>
        <fullName evidence="4">Agouti signaling protein</fullName>
    </recommendedName>
</protein>
<reference evidence="2" key="1">
    <citation type="submission" date="2021-06" db="EMBL/GenBank/DDBJ databases">
        <authorList>
            <person name="Hodson N. C."/>
            <person name="Mongue J. A."/>
            <person name="Jaron S. K."/>
        </authorList>
    </citation>
    <scope>NUCLEOTIDE SEQUENCE</scope>
</reference>